<evidence type="ECO:0000256" key="2">
    <source>
        <dbReference type="ARBA" id="ARBA00023002"/>
    </source>
</evidence>
<sequence>MTTYALLGYPLSHSFSRGYFTKKFAELGLSDTHQYVNFELEDVNQLKEKLEEYEDVRGCNVTIPHKRSVVELMDDIDPAAERIGAVNTILIREGRMIGYNTDYWGFRNDLLEQMKLQGHDTDLSGQSALILGTGGASLAVREALKSLGVSGQYVSRSPGVNQLTYSELDRNTMESHRIIVNTTPLGMSPRVETAPDIPFEFISDRHFCYDLVYNPAETKFLRLARGGGAGAANGLGMLHKQAEASWEIWTRE</sequence>
<comment type="pathway">
    <text evidence="1">Metabolic intermediate biosynthesis; chorismate biosynthesis; chorismate from D-erythrose 4-phosphate and phosphoenolpyruvate: step 4/7.</text>
</comment>
<dbReference type="PANTHER" id="PTHR21089">
    <property type="entry name" value="SHIKIMATE DEHYDROGENASE"/>
    <property type="match status" value="1"/>
</dbReference>
<evidence type="ECO:0000256" key="1">
    <source>
        <dbReference type="ARBA" id="ARBA00004871"/>
    </source>
</evidence>
<dbReference type="SUPFAM" id="SSF51735">
    <property type="entry name" value="NAD(P)-binding Rossmann-fold domains"/>
    <property type="match status" value="1"/>
</dbReference>
<evidence type="ECO:0000313" key="6">
    <source>
        <dbReference type="Proteomes" id="UP000576209"/>
    </source>
</evidence>
<keyword evidence="3" id="KW-0057">Aromatic amino acid biosynthesis</keyword>
<dbReference type="EC" id="1.1.1.25" evidence="5"/>
<evidence type="ECO:0000256" key="3">
    <source>
        <dbReference type="ARBA" id="ARBA00023141"/>
    </source>
</evidence>
<dbReference type="Gene3D" id="3.40.50.720">
    <property type="entry name" value="NAD(P)-binding Rossmann-like Domain"/>
    <property type="match status" value="1"/>
</dbReference>
<evidence type="ECO:0000313" key="5">
    <source>
        <dbReference type="EMBL" id="MBB4077679.1"/>
    </source>
</evidence>
<dbReference type="Pfam" id="PF08501">
    <property type="entry name" value="Shikimate_dh_N"/>
    <property type="match status" value="1"/>
</dbReference>
<dbReference type="GO" id="GO:0009073">
    <property type="term" value="P:aromatic amino acid family biosynthetic process"/>
    <property type="evidence" value="ECO:0007669"/>
    <property type="project" value="UniProtKB-KW"/>
</dbReference>
<feature type="domain" description="Shikimate dehydrogenase substrate binding N-terminal" evidence="4">
    <location>
        <begin position="6"/>
        <end position="89"/>
    </location>
</feature>
<dbReference type="GO" id="GO:0009423">
    <property type="term" value="P:chorismate biosynthetic process"/>
    <property type="evidence" value="ECO:0007669"/>
    <property type="project" value="TreeGrafter"/>
</dbReference>
<evidence type="ECO:0000259" key="4">
    <source>
        <dbReference type="Pfam" id="PF08501"/>
    </source>
</evidence>
<dbReference type="GO" id="GO:0019632">
    <property type="term" value="P:shikimate metabolic process"/>
    <property type="evidence" value="ECO:0007669"/>
    <property type="project" value="TreeGrafter"/>
</dbReference>
<dbReference type="Proteomes" id="UP000576209">
    <property type="component" value="Unassembled WGS sequence"/>
</dbReference>
<proteinExistence type="predicted"/>
<accession>A0A840E7A1</accession>
<dbReference type="RefSeq" id="WP_183493923.1">
    <property type="nucleotide sequence ID" value="NZ_JACIFF010000001.1"/>
</dbReference>
<dbReference type="AlphaFoldDB" id="A0A840E7A1"/>
<keyword evidence="2 5" id="KW-0560">Oxidoreductase</keyword>
<dbReference type="SUPFAM" id="SSF53223">
    <property type="entry name" value="Aminoacid dehydrogenase-like, N-terminal domain"/>
    <property type="match status" value="1"/>
</dbReference>
<dbReference type="InterPro" id="IPR022893">
    <property type="entry name" value="Shikimate_DH_fam"/>
</dbReference>
<dbReference type="Gene3D" id="3.40.50.10860">
    <property type="entry name" value="Leucine Dehydrogenase, chain A, domain 1"/>
    <property type="match status" value="1"/>
</dbReference>
<reference evidence="5 6" key="1">
    <citation type="submission" date="2020-08" db="EMBL/GenBank/DDBJ databases">
        <title>Genomic Encyclopedia of Type Strains, Phase IV (KMG-IV): sequencing the most valuable type-strain genomes for metagenomic binning, comparative biology and taxonomic classification.</title>
        <authorList>
            <person name="Goeker M."/>
        </authorList>
    </citation>
    <scope>NUCLEOTIDE SEQUENCE [LARGE SCALE GENOMIC DNA]</scope>
    <source>
        <strain evidence="5 6">DSM 105137</strain>
    </source>
</reference>
<dbReference type="GO" id="GO:0005829">
    <property type="term" value="C:cytosol"/>
    <property type="evidence" value="ECO:0007669"/>
    <property type="project" value="TreeGrafter"/>
</dbReference>
<dbReference type="GO" id="GO:0004764">
    <property type="term" value="F:shikimate 3-dehydrogenase (NADP+) activity"/>
    <property type="evidence" value="ECO:0007669"/>
    <property type="project" value="UniProtKB-EC"/>
</dbReference>
<name>A0A840E7A1_9BACT</name>
<organism evidence="5 6">
    <name type="scientific">Neolewinella aquimaris</name>
    <dbReference type="NCBI Taxonomy" id="1835722"/>
    <lineage>
        <taxon>Bacteria</taxon>
        <taxon>Pseudomonadati</taxon>
        <taxon>Bacteroidota</taxon>
        <taxon>Saprospiria</taxon>
        <taxon>Saprospirales</taxon>
        <taxon>Lewinellaceae</taxon>
        <taxon>Neolewinella</taxon>
    </lineage>
</organism>
<dbReference type="PANTHER" id="PTHR21089:SF1">
    <property type="entry name" value="BIFUNCTIONAL 3-DEHYDROQUINATE DEHYDRATASE_SHIKIMATE DEHYDROGENASE, CHLOROPLASTIC"/>
    <property type="match status" value="1"/>
</dbReference>
<comment type="caution">
    <text evidence="5">The sequence shown here is derived from an EMBL/GenBank/DDBJ whole genome shotgun (WGS) entry which is preliminary data.</text>
</comment>
<dbReference type="InterPro" id="IPR036291">
    <property type="entry name" value="NAD(P)-bd_dom_sf"/>
</dbReference>
<dbReference type="InterPro" id="IPR013708">
    <property type="entry name" value="Shikimate_DH-bd_N"/>
</dbReference>
<protein>
    <submittedName>
        <fullName evidence="5">Shikimate dehydrogenase</fullName>
        <ecNumber evidence="5">1.1.1.25</ecNumber>
    </submittedName>
</protein>
<gene>
    <name evidence="5" type="ORF">GGR28_000280</name>
</gene>
<dbReference type="EMBL" id="JACIFF010000001">
    <property type="protein sequence ID" value="MBB4077679.1"/>
    <property type="molecule type" value="Genomic_DNA"/>
</dbReference>
<dbReference type="InterPro" id="IPR046346">
    <property type="entry name" value="Aminoacid_DH-like_N_sf"/>
</dbReference>
<keyword evidence="3" id="KW-0028">Amino-acid biosynthesis</keyword>
<dbReference type="GO" id="GO:0050661">
    <property type="term" value="F:NADP binding"/>
    <property type="evidence" value="ECO:0007669"/>
    <property type="project" value="TreeGrafter"/>
</dbReference>
<keyword evidence="6" id="KW-1185">Reference proteome</keyword>